<evidence type="ECO:0000313" key="1">
    <source>
        <dbReference type="EMBL" id="GBG94306.1"/>
    </source>
</evidence>
<dbReference type="Proteomes" id="UP000286848">
    <property type="component" value="Unassembled WGS sequence"/>
</dbReference>
<reference evidence="1 2" key="1">
    <citation type="journal article" date="2019" name="Int. J. Syst. Evol. Microbiol.">
        <title>Lactobacillus salitolerans sp. nov., a novel lactic acid bacterium isolated from spent mushroom substrates.</title>
        <authorList>
            <person name="Tohno M."/>
            <person name="Tanizawa Y."/>
            <person name="Kojima Y."/>
            <person name="Sakamoto M."/>
            <person name="Nakamura Y."/>
            <person name="Ohkuma M."/>
            <person name="Kobayashi H."/>
        </authorList>
    </citation>
    <scope>NUCLEOTIDE SEQUENCE [LARGE SCALE GENOMIC DNA]</scope>
    <source>
        <strain evidence="1 2">YK43</strain>
    </source>
</reference>
<name>A0A401IS21_9LACO</name>
<accession>A0A401IS21</accession>
<comment type="caution">
    <text evidence="1">The sequence shown here is derived from an EMBL/GenBank/DDBJ whole genome shotgun (WGS) entry which is preliminary data.</text>
</comment>
<protein>
    <submittedName>
        <fullName evidence="1">Uncharacterized protein</fullName>
    </submittedName>
</protein>
<evidence type="ECO:0000313" key="2">
    <source>
        <dbReference type="Proteomes" id="UP000286848"/>
    </source>
</evidence>
<proteinExistence type="predicted"/>
<sequence length="48" mass="5256">MCEVLVGFAKIKALSEGSQSSQGQKGQLAFDIDCVQLFFIGLELKYTN</sequence>
<organism evidence="1 2">
    <name type="scientific">Ligilactobacillus salitolerans</name>
    <dbReference type="NCBI Taxonomy" id="1808352"/>
    <lineage>
        <taxon>Bacteria</taxon>
        <taxon>Bacillati</taxon>
        <taxon>Bacillota</taxon>
        <taxon>Bacilli</taxon>
        <taxon>Lactobacillales</taxon>
        <taxon>Lactobacillaceae</taxon>
        <taxon>Ligilactobacillus</taxon>
    </lineage>
</organism>
<dbReference type="AlphaFoldDB" id="A0A401IS21"/>
<keyword evidence="2" id="KW-1185">Reference proteome</keyword>
<dbReference type="EMBL" id="BFFP01000008">
    <property type="protein sequence ID" value="GBG94306.1"/>
    <property type="molecule type" value="Genomic_DNA"/>
</dbReference>
<gene>
    <name evidence="1" type="ORF">LFYK43_07650</name>
</gene>